<dbReference type="InterPro" id="IPR001173">
    <property type="entry name" value="Glyco_trans_2-like"/>
</dbReference>
<dbReference type="GO" id="GO:0016757">
    <property type="term" value="F:glycosyltransferase activity"/>
    <property type="evidence" value="ECO:0007669"/>
    <property type="project" value="UniProtKB-KW"/>
</dbReference>
<evidence type="ECO:0000256" key="2">
    <source>
        <dbReference type="ARBA" id="ARBA00022475"/>
    </source>
</evidence>
<evidence type="ECO:0000256" key="1">
    <source>
        <dbReference type="ARBA" id="ARBA00004236"/>
    </source>
</evidence>
<dbReference type="AlphaFoldDB" id="A0A1T5CLI1"/>
<keyword evidence="9" id="KW-1185">Reference proteome</keyword>
<dbReference type="PANTHER" id="PTHR43646:SF2">
    <property type="entry name" value="GLYCOSYLTRANSFERASE 2-LIKE DOMAIN-CONTAINING PROTEIN"/>
    <property type="match status" value="1"/>
</dbReference>
<dbReference type="Pfam" id="PF00535">
    <property type="entry name" value="Glycos_transf_2"/>
    <property type="match status" value="1"/>
</dbReference>
<accession>A0A1T5CLI1</accession>
<keyword evidence="3" id="KW-0328">Glycosyltransferase</keyword>
<feature type="transmembrane region" description="Helical" evidence="6">
    <location>
        <begin position="272"/>
        <end position="291"/>
    </location>
</feature>
<evidence type="ECO:0000313" key="8">
    <source>
        <dbReference type="EMBL" id="SKB60193.1"/>
    </source>
</evidence>
<keyword evidence="5 6" id="KW-0472">Membrane</keyword>
<evidence type="ECO:0000256" key="5">
    <source>
        <dbReference type="ARBA" id="ARBA00023136"/>
    </source>
</evidence>
<evidence type="ECO:0000256" key="6">
    <source>
        <dbReference type="SAM" id="Phobius"/>
    </source>
</evidence>
<dbReference type="STRING" id="439228.SAMN06295920_104131"/>
<dbReference type="SUPFAM" id="SSF53448">
    <property type="entry name" value="Nucleotide-diphospho-sugar transferases"/>
    <property type="match status" value="1"/>
</dbReference>
<dbReference type="CDD" id="cd02525">
    <property type="entry name" value="Succinoglycan_BP_ExoA"/>
    <property type="match status" value="1"/>
</dbReference>
<proteinExistence type="predicted"/>
<keyword evidence="4" id="KW-0808">Transferase</keyword>
<dbReference type="PANTHER" id="PTHR43646">
    <property type="entry name" value="GLYCOSYLTRANSFERASE"/>
    <property type="match status" value="1"/>
</dbReference>
<evidence type="ECO:0000313" key="9">
    <source>
        <dbReference type="Proteomes" id="UP000189818"/>
    </source>
</evidence>
<evidence type="ECO:0000259" key="7">
    <source>
        <dbReference type="Pfam" id="PF00535"/>
    </source>
</evidence>
<dbReference type="GO" id="GO:0005886">
    <property type="term" value="C:plasma membrane"/>
    <property type="evidence" value="ECO:0007669"/>
    <property type="project" value="UniProtKB-SubCell"/>
</dbReference>
<keyword evidence="6" id="KW-0812">Transmembrane</keyword>
<name>A0A1T5CLI1_9SPHN</name>
<comment type="subcellular location">
    <subcellularLocation>
        <location evidence="1">Cell membrane</location>
    </subcellularLocation>
</comment>
<evidence type="ECO:0000256" key="4">
    <source>
        <dbReference type="ARBA" id="ARBA00022679"/>
    </source>
</evidence>
<keyword evidence="2" id="KW-1003">Cell membrane</keyword>
<protein>
    <submittedName>
        <fullName evidence="8">Succinoglycan biosynthesis protein ExoA</fullName>
    </submittedName>
</protein>
<dbReference type="Proteomes" id="UP000189818">
    <property type="component" value="Unassembled WGS sequence"/>
</dbReference>
<evidence type="ECO:0000256" key="3">
    <source>
        <dbReference type="ARBA" id="ARBA00022676"/>
    </source>
</evidence>
<keyword evidence="6" id="KW-1133">Transmembrane helix</keyword>
<dbReference type="RefSeq" id="WP_079648045.1">
    <property type="nucleotide sequence ID" value="NZ_FUYM01000004.1"/>
</dbReference>
<organism evidence="8 9">
    <name type="scientific">Rhizorhabdus histidinilytica</name>
    <dbReference type="NCBI Taxonomy" id="439228"/>
    <lineage>
        <taxon>Bacteria</taxon>
        <taxon>Pseudomonadati</taxon>
        <taxon>Pseudomonadota</taxon>
        <taxon>Alphaproteobacteria</taxon>
        <taxon>Sphingomonadales</taxon>
        <taxon>Sphingomonadaceae</taxon>
        <taxon>Rhizorhabdus</taxon>
    </lineage>
</organism>
<dbReference type="InterPro" id="IPR029044">
    <property type="entry name" value="Nucleotide-diphossugar_trans"/>
</dbReference>
<feature type="transmembrane region" description="Helical" evidence="6">
    <location>
        <begin position="298"/>
        <end position="317"/>
    </location>
</feature>
<dbReference type="OrthoDB" id="8416156at2"/>
<dbReference type="Gene3D" id="3.90.550.10">
    <property type="entry name" value="Spore Coat Polysaccharide Biosynthesis Protein SpsA, Chain A"/>
    <property type="match status" value="1"/>
</dbReference>
<feature type="domain" description="Glycosyltransferase 2-like" evidence="7">
    <location>
        <begin position="13"/>
        <end position="175"/>
    </location>
</feature>
<gene>
    <name evidence="8" type="ORF">SAMN06295920_104131</name>
</gene>
<reference evidence="9" key="1">
    <citation type="submission" date="2017-02" db="EMBL/GenBank/DDBJ databases">
        <authorList>
            <person name="Varghese N."/>
            <person name="Submissions S."/>
        </authorList>
    </citation>
    <scope>NUCLEOTIDE SEQUENCE [LARGE SCALE GENOMIC DNA]</scope>
    <source>
        <strain evidence="9">UM2</strain>
    </source>
</reference>
<sequence>MTGPGLLADDVLVVVPCLNERANLPRLLDRLIADTGGADIVIADGGSTDGSQEIVADYRRRFRNIHLLANLRRVQSAGINLAVTKMGRGKRWLLRIDAHCDYPPGYMAGLLDSAVRHGAASVVVPMITRGHACFQRACAEAQNSLIGTGGSPHRHVGEGRYVDHGHHALMRIDLFLRVGGYRETQSHNEDAELDIRLRAAGGRIWLEPRQAIVYHPRKTAGSLLRQYFKYGEGRARTMRLHGSRLKPRQAAPLLVPPAVALLPFALLHPLFALPAAAWAAICLLYGLLLGVRARSACAAASGIAAMIMHLGWGSGYLRQLLQPRPRDRRLPALTFQ</sequence>
<dbReference type="EMBL" id="FUYM01000004">
    <property type="protein sequence ID" value="SKB60193.1"/>
    <property type="molecule type" value="Genomic_DNA"/>
</dbReference>